<feature type="transmembrane region" description="Helical" evidence="2">
    <location>
        <begin position="97"/>
        <end position="122"/>
    </location>
</feature>
<evidence type="ECO:0000313" key="3">
    <source>
        <dbReference type="EMBL" id="RCN45077.1"/>
    </source>
</evidence>
<keyword evidence="4" id="KW-1185">Reference proteome</keyword>
<name>A0A368GQ82_ANCCA</name>
<evidence type="ECO:0000256" key="1">
    <source>
        <dbReference type="SAM" id="MobiDB-lite"/>
    </source>
</evidence>
<evidence type="ECO:0000313" key="4">
    <source>
        <dbReference type="Proteomes" id="UP000252519"/>
    </source>
</evidence>
<reference evidence="3 4" key="1">
    <citation type="submission" date="2014-10" db="EMBL/GenBank/DDBJ databases">
        <title>Draft genome of the hookworm Ancylostoma caninum.</title>
        <authorList>
            <person name="Mitreva M."/>
        </authorList>
    </citation>
    <scope>NUCLEOTIDE SEQUENCE [LARGE SCALE GENOMIC DNA]</scope>
    <source>
        <strain evidence="3 4">Baltimore</strain>
    </source>
</reference>
<keyword evidence="2" id="KW-0472">Membrane</keyword>
<gene>
    <name evidence="3" type="ORF">ANCCAN_08942</name>
</gene>
<proteinExistence type="predicted"/>
<protein>
    <submittedName>
        <fullName evidence="3">Uncharacterized protein</fullName>
    </submittedName>
</protein>
<dbReference type="AlphaFoldDB" id="A0A368GQ82"/>
<keyword evidence="2" id="KW-1133">Transmembrane helix</keyword>
<accession>A0A368GQ82</accession>
<sequence>MSVPTATIIKSRSGRSRKSKRAMVPGQDKENEGPSKRIAAQPDFETPGLPSSCLVSVFTLLFAPHSEDSVEIRNRLRLAKVSLDAKEVYLVVFLTRYYYLIGIAEFHVVFMLKFPIFVNVLLPEHNKT</sequence>
<dbReference type="Proteomes" id="UP000252519">
    <property type="component" value="Unassembled WGS sequence"/>
</dbReference>
<comment type="caution">
    <text evidence="3">The sequence shown here is derived from an EMBL/GenBank/DDBJ whole genome shotgun (WGS) entry which is preliminary data.</text>
</comment>
<feature type="region of interest" description="Disordered" evidence="1">
    <location>
        <begin position="1"/>
        <end position="41"/>
    </location>
</feature>
<dbReference type="EMBL" id="JOJR01000112">
    <property type="protein sequence ID" value="RCN45077.1"/>
    <property type="molecule type" value="Genomic_DNA"/>
</dbReference>
<feature type="compositionally biased region" description="Basic residues" evidence="1">
    <location>
        <begin position="12"/>
        <end position="21"/>
    </location>
</feature>
<organism evidence="3 4">
    <name type="scientific">Ancylostoma caninum</name>
    <name type="common">Dog hookworm</name>
    <dbReference type="NCBI Taxonomy" id="29170"/>
    <lineage>
        <taxon>Eukaryota</taxon>
        <taxon>Metazoa</taxon>
        <taxon>Ecdysozoa</taxon>
        <taxon>Nematoda</taxon>
        <taxon>Chromadorea</taxon>
        <taxon>Rhabditida</taxon>
        <taxon>Rhabditina</taxon>
        <taxon>Rhabditomorpha</taxon>
        <taxon>Strongyloidea</taxon>
        <taxon>Ancylostomatidae</taxon>
        <taxon>Ancylostomatinae</taxon>
        <taxon>Ancylostoma</taxon>
    </lineage>
</organism>
<evidence type="ECO:0000256" key="2">
    <source>
        <dbReference type="SAM" id="Phobius"/>
    </source>
</evidence>
<keyword evidence="2" id="KW-0812">Transmembrane</keyword>